<evidence type="ECO:0000256" key="3">
    <source>
        <dbReference type="SAM" id="SignalP"/>
    </source>
</evidence>
<feature type="transmembrane region" description="Helical" evidence="2">
    <location>
        <begin position="142"/>
        <end position="162"/>
    </location>
</feature>
<accession>A0AAD7B633</accession>
<keyword evidence="2" id="KW-0472">Membrane</keyword>
<keyword evidence="5" id="KW-1185">Reference proteome</keyword>
<dbReference type="AlphaFoldDB" id="A0AAD7B633"/>
<feature type="compositionally biased region" description="Basic and acidic residues" evidence="1">
    <location>
        <begin position="187"/>
        <end position="198"/>
    </location>
</feature>
<keyword evidence="2" id="KW-0812">Transmembrane</keyword>
<evidence type="ECO:0000313" key="5">
    <source>
        <dbReference type="Proteomes" id="UP001221142"/>
    </source>
</evidence>
<dbReference type="Proteomes" id="UP001221142">
    <property type="component" value="Unassembled WGS sequence"/>
</dbReference>
<proteinExistence type="predicted"/>
<feature type="region of interest" description="Disordered" evidence="1">
    <location>
        <begin position="170"/>
        <end position="198"/>
    </location>
</feature>
<gene>
    <name evidence="4" type="ORF">FB45DRAFT_941241</name>
</gene>
<keyword evidence="3" id="KW-0732">Signal</keyword>
<evidence type="ECO:0000256" key="1">
    <source>
        <dbReference type="SAM" id="MobiDB-lite"/>
    </source>
</evidence>
<comment type="caution">
    <text evidence="4">The sequence shown here is derived from an EMBL/GenBank/DDBJ whole genome shotgun (WGS) entry which is preliminary data.</text>
</comment>
<feature type="transmembrane region" description="Helical" evidence="2">
    <location>
        <begin position="106"/>
        <end position="122"/>
    </location>
</feature>
<feature type="chain" id="PRO_5042104248" description="Transmembrane protein" evidence="3">
    <location>
        <begin position="30"/>
        <end position="198"/>
    </location>
</feature>
<protein>
    <recommendedName>
        <fullName evidence="6">Transmembrane protein</fullName>
    </recommendedName>
</protein>
<evidence type="ECO:0000256" key="2">
    <source>
        <dbReference type="SAM" id="Phobius"/>
    </source>
</evidence>
<dbReference type="EMBL" id="JARKIF010000033">
    <property type="protein sequence ID" value="KAJ7611192.1"/>
    <property type="molecule type" value="Genomic_DNA"/>
</dbReference>
<reference evidence="4" key="1">
    <citation type="submission" date="2023-03" db="EMBL/GenBank/DDBJ databases">
        <title>Massive genome expansion in bonnet fungi (Mycena s.s.) driven by repeated elements and novel gene families across ecological guilds.</title>
        <authorList>
            <consortium name="Lawrence Berkeley National Laboratory"/>
            <person name="Harder C.B."/>
            <person name="Miyauchi S."/>
            <person name="Viragh M."/>
            <person name="Kuo A."/>
            <person name="Thoen E."/>
            <person name="Andreopoulos B."/>
            <person name="Lu D."/>
            <person name="Skrede I."/>
            <person name="Drula E."/>
            <person name="Henrissat B."/>
            <person name="Morin E."/>
            <person name="Kohler A."/>
            <person name="Barry K."/>
            <person name="LaButti K."/>
            <person name="Morin E."/>
            <person name="Salamov A."/>
            <person name="Lipzen A."/>
            <person name="Mereny Z."/>
            <person name="Hegedus B."/>
            <person name="Baldrian P."/>
            <person name="Stursova M."/>
            <person name="Weitz H."/>
            <person name="Taylor A."/>
            <person name="Grigoriev I.V."/>
            <person name="Nagy L.G."/>
            <person name="Martin F."/>
            <person name="Kauserud H."/>
        </authorList>
    </citation>
    <scope>NUCLEOTIDE SEQUENCE</scope>
    <source>
        <strain evidence="4">9284</strain>
    </source>
</reference>
<evidence type="ECO:0000313" key="4">
    <source>
        <dbReference type="EMBL" id="KAJ7611192.1"/>
    </source>
</evidence>
<keyword evidence="2" id="KW-1133">Transmembrane helix</keyword>
<evidence type="ECO:0008006" key="6">
    <source>
        <dbReference type="Google" id="ProtNLM"/>
    </source>
</evidence>
<feature type="signal peptide" evidence="3">
    <location>
        <begin position="1"/>
        <end position="29"/>
    </location>
</feature>
<organism evidence="4 5">
    <name type="scientific">Roridomyces roridus</name>
    <dbReference type="NCBI Taxonomy" id="1738132"/>
    <lineage>
        <taxon>Eukaryota</taxon>
        <taxon>Fungi</taxon>
        <taxon>Dikarya</taxon>
        <taxon>Basidiomycota</taxon>
        <taxon>Agaricomycotina</taxon>
        <taxon>Agaricomycetes</taxon>
        <taxon>Agaricomycetidae</taxon>
        <taxon>Agaricales</taxon>
        <taxon>Marasmiineae</taxon>
        <taxon>Mycenaceae</taxon>
        <taxon>Roridomyces</taxon>
    </lineage>
</organism>
<sequence>MPARPPYVASAFIVFFLLLLLAVLPLILGAFPQTAAAVPTSLWVTDRIWQASAVVGLVSTVLAICAFLHRCFSSQSQRTPTPAALEEGAASDATPSSESRLSKTTYIFNAMGSALLPFNYFLSHGTLSLDKPLLVNVAEFAMFLIDGLESIAVIVVLVCVGAKVYQVSRRSTTETEGKEEEAVPEAVGEKHAYSLEKA</sequence>
<feature type="transmembrane region" description="Helical" evidence="2">
    <location>
        <begin position="47"/>
        <end position="68"/>
    </location>
</feature>
<name>A0AAD7B633_9AGAR</name>